<feature type="region of interest" description="Disordered" evidence="1">
    <location>
        <begin position="73"/>
        <end position="93"/>
    </location>
</feature>
<dbReference type="Pfam" id="PF15306">
    <property type="entry name" value="LIN37"/>
    <property type="match status" value="1"/>
</dbReference>
<feature type="region of interest" description="Disordered" evidence="1">
    <location>
        <begin position="136"/>
        <end position="202"/>
    </location>
</feature>
<dbReference type="Proteomes" id="UP000318571">
    <property type="component" value="Chromosome 9"/>
</dbReference>
<dbReference type="InterPro" id="IPR028226">
    <property type="entry name" value="LIN37"/>
</dbReference>
<keyword evidence="3" id="KW-1185">Reference proteome</keyword>
<evidence type="ECO:0000313" key="3">
    <source>
        <dbReference type="Proteomes" id="UP000318571"/>
    </source>
</evidence>
<dbReference type="STRING" id="6832.A0A553NXG3"/>
<dbReference type="PANTHER" id="PTHR31336">
    <property type="entry name" value="LIN37 HOMOLOG"/>
    <property type="match status" value="1"/>
</dbReference>
<protein>
    <recommendedName>
        <fullName evidence="4">Protein lin-37 homolog</fullName>
    </recommendedName>
</protein>
<feature type="compositionally biased region" description="Acidic residues" evidence="1">
    <location>
        <begin position="152"/>
        <end position="166"/>
    </location>
</feature>
<organism evidence="2 3">
    <name type="scientific">Tigriopus californicus</name>
    <name type="common">Marine copepod</name>
    <dbReference type="NCBI Taxonomy" id="6832"/>
    <lineage>
        <taxon>Eukaryota</taxon>
        <taxon>Metazoa</taxon>
        <taxon>Ecdysozoa</taxon>
        <taxon>Arthropoda</taxon>
        <taxon>Crustacea</taxon>
        <taxon>Multicrustacea</taxon>
        <taxon>Hexanauplia</taxon>
        <taxon>Copepoda</taxon>
        <taxon>Harpacticoida</taxon>
        <taxon>Harpacticidae</taxon>
        <taxon>Tigriopus</taxon>
    </lineage>
</organism>
<proteinExistence type="predicted"/>
<feature type="compositionally biased region" description="Basic and acidic residues" evidence="1">
    <location>
        <begin position="170"/>
        <end position="181"/>
    </location>
</feature>
<dbReference type="GO" id="GO:0000122">
    <property type="term" value="P:negative regulation of transcription by RNA polymerase II"/>
    <property type="evidence" value="ECO:0007669"/>
    <property type="project" value="TreeGrafter"/>
</dbReference>
<evidence type="ECO:0000313" key="2">
    <source>
        <dbReference type="EMBL" id="TRY70131.1"/>
    </source>
</evidence>
<dbReference type="GO" id="GO:0017053">
    <property type="term" value="C:transcription repressor complex"/>
    <property type="evidence" value="ECO:0007669"/>
    <property type="project" value="InterPro"/>
</dbReference>
<dbReference type="EMBL" id="VCGU01000009">
    <property type="protein sequence ID" value="TRY70131.1"/>
    <property type="molecule type" value="Genomic_DNA"/>
</dbReference>
<sequence>MAKDDICSKRARDRLSGALTTALENDLLDCLPDLSAGLDTPLKRIIKWAEPFIVIRAGRDDMLRIFDFSSNSPWNSPSKSPRQPRRRRKKEVPYENAFHHTFVMKLFDRSVDLAQFPAGTSLYPVARAWMKNQPHNTNFAPRVRTPTPEPIEVPEVEASPMEEDSTGSDQAEKQESAKANDDPENEEPTQVNGHEPTEEVKPLKPVYKLPVFLPLARNPEGVEERLRIPSIPKPATVTFHLDEIQKPECSPEDLTQSHLTQWKSVRQRWRHAAVTNEERYADSLAVIQDMFEK</sequence>
<accession>A0A553NXG3</accession>
<dbReference type="GO" id="GO:0031523">
    <property type="term" value="C:Myb complex"/>
    <property type="evidence" value="ECO:0007669"/>
    <property type="project" value="TreeGrafter"/>
</dbReference>
<evidence type="ECO:0008006" key="4">
    <source>
        <dbReference type="Google" id="ProtNLM"/>
    </source>
</evidence>
<name>A0A553NXG3_TIGCA</name>
<dbReference type="AlphaFoldDB" id="A0A553NXG3"/>
<dbReference type="PANTHER" id="PTHR31336:SF3">
    <property type="entry name" value="PROTEIN LIN-37 HOMOLOG"/>
    <property type="match status" value="1"/>
</dbReference>
<reference evidence="2 3" key="1">
    <citation type="journal article" date="2018" name="Nat. Ecol. Evol.">
        <title>Genomic signatures of mitonuclear coevolution across populations of Tigriopus californicus.</title>
        <authorList>
            <person name="Barreto F.S."/>
            <person name="Watson E.T."/>
            <person name="Lima T.G."/>
            <person name="Willett C.S."/>
            <person name="Edmands S."/>
            <person name="Li W."/>
            <person name="Burton R.S."/>
        </authorList>
    </citation>
    <scope>NUCLEOTIDE SEQUENCE [LARGE SCALE GENOMIC DNA]</scope>
    <source>
        <strain evidence="2 3">San Diego</strain>
    </source>
</reference>
<comment type="caution">
    <text evidence="2">The sequence shown here is derived from an EMBL/GenBank/DDBJ whole genome shotgun (WGS) entry which is preliminary data.</text>
</comment>
<gene>
    <name evidence="2" type="ORF">TCAL_07351</name>
</gene>
<evidence type="ECO:0000256" key="1">
    <source>
        <dbReference type="SAM" id="MobiDB-lite"/>
    </source>
</evidence>